<evidence type="ECO:0000256" key="1">
    <source>
        <dbReference type="SAM" id="SignalP"/>
    </source>
</evidence>
<sequence>MTPGPRAAHPSKKGSVVFAALAAALSVPQAAAQPSISGSDPRALVEELRSEEDPTLLVPRFWVDTEWNSFRDSSSDFDLTLGRLWAWRLSPTQDWALRLKLPLRTHSAGAAPGDSDKQGIGDLKLAVGTAVRLDASRRLGAGLEMRFPTATEPALGANVWRPMVFGVFAWDITPAVTFSPSVEYNKSIAEKNGAAPQHYAEFFFPLTFVVGRWAFTPRYEFKVDFANGDEVTRSAKFLASTRLEDRPLGFAFSVKMPLDKVDKKLQLNFVTTWYLR</sequence>
<dbReference type="Proteomes" id="UP000599109">
    <property type="component" value="Unassembled WGS sequence"/>
</dbReference>
<evidence type="ECO:0000313" key="3">
    <source>
        <dbReference type="Proteomes" id="UP000599109"/>
    </source>
</evidence>
<protein>
    <recommendedName>
        <fullName evidence="4">Transporter</fullName>
    </recommendedName>
</protein>
<evidence type="ECO:0008006" key="4">
    <source>
        <dbReference type="Google" id="ProtNLM"/>
    </source>
</evidence>
<reference evidence="2 3" key="1">
    <citation type="journal article" date="2017" name="Int. J. Syst. Evol. Microbiol.">
        <title>Ramlibacter monticola sp. nov., isolated from forest soil.</title>
        <authorList>
            <person name="Chaudhary D.K."/>
            <person name="Kim J."/>
        </authorList>
    </citation>
    <scope>NUCLEOTIDE SEQUENCE [LARGE SCALE GENOMIC DNA]</scope>
    <source>
        <strain evidence="2 3">KACC 19175</strain>
    </source>
</reference>
<keyword evidence="3" id="KW-1185">Reference proteome</keyword>
<name>A0A936Z496_9BURK</name>
<feature type="signal peptide" evidence="1">
    <location>
        <begin position="1"/>
        <end position="32"/>
    </location>
</feature>
<accession>A0A936Z496</accession>
<evidence type="ECO:0000313" key="2">
    <source>
        <dbReference type="EMBL" id="MBL0393861.1"/>
    </source>
</evidence>
<organism evidence="2 3">
    <name type="scientific">Ramlibacter monticola</name>
    <dbReference type="NCBI Taxonomy" id="1926872"/>
    <lineage>
        <taxon>Bacteria</taxon>
        <taxon>Pseudomonadati</taxon>
        <taxon>Pseudomonadota</taxon>
        <taxon>Betaproteobacteria</taxon>
        <taxon>Burkholderiales</taxon>
        <taxon>Comamonadaceae</taxon>
        <taxon>Ramlibacter</taxon>
    </lineage>
</organism>
<dbReference type="RefSeq" id="WP_201676512.1">
    <property type="nucleotide sequence ID" value="NZ_JAEQNE010000006.1"/>
</dbReference>
<comment type="caution">
    <text evidence="2">The sequence shown here is derived from an EMBL/GenBank/DDBJ whole genome shotgun (WGS) entry which is preliminary data.</text>
</comment>
<keyword evidence="1" id="KW-0732">Signal</keyword>
<dbReference type="EMBL" id="JAEQNE010000006">
    <property type="protein sequence ID" value="MBL0393861.1"/>
    <property type="molecule type" value="Genomic_DNA"/>
</dbReference>
<feature type="chain" id="PRO_5037274561" description="Transporter" evidence="1">
    <location>
        <begin position="33"/>
        <end position="276"/>
    </location>
</feature>
<proteinExistence type="predicted"/>
<gene>
    <name evidence="2" type="ORF">JJ685_22175</name>
</gene>
<dbReference type="AlphaFoldDB" id="A0A936Z496"/>